<feature type="transmembrane region" description="Helical" evidence="1">
    <location>
        <begin position="23"/>
        <end position="46"/>
    </location>
</feature>
<evidence type="ECO:0000259" key="2">
    <source>
        <dbReference type="SMART" id="SM00900"/>
    </source>
</evidence>
<keyword evidence="1" id="KW-0812">Transmembrane</keyword>
<evidence type="ECO:0000313" key="4">
    <source>
        <dbReference type="Proteomes" id="UP001623660"/>
    </source>
</evidence>
<dbReference type="Pfam" id="PF04205">
    <property type="entry name" value="FMN_bind"/>
    <property type="match status" value="1"/>
</dbReference>
<keyword evidence="1" id="KW-1133">Transmembrane helix</keyword>
<dbReference type="RefSeq" id="WP_406794309.1">
    <property type="nucleotide sequence ID" value="NZ_JBJHZX010000050.1"/>
</dbReference>
<keyword evidence="1" id="KW-0472">Membrane</keyword>
<dbReference type="EMBL" id="JBJHZX010000050">
    <property type="protein sequence ID" value="MFL0198200.1"/>
    <property type="molecule type" value="Genomic_DNA"/>
</dbReference>
<sequence>MGSIIIMKRSKGLKMKRQGKRKIGWVIFLAIIAALGVVGAVGWWYISKEHNEAKNLSLDAVNFSKLNDGTYIGEYEGGMYKWRANKVQVTVSSGKVTDIKILEHKENQKLEFTGELYNRVIKAQSLHVDVISGATLTSKAYLKPVENALIKAQKK</sequence>
<reference evidence="3 4" key="1">
    <citation type="submission" date="2024-11" db="EMBL/GenBank/DDBJ databases">
        <authorList>
            <person name="Heng Y.C."/>
            <person name="Lim A.C.H."/>
            <person name="Lee J.K.Y."/>
            <person name="Kittelmann S."/>
        </authorList>
    </citation>
    <scope>NUCLEOTIDE SEQUENCE [LARGE SCALE GENOMIC DNA]</scope>
    <source>
        <strain evidence="3 4">WILCCON 0269</strain>
    </source>
</reference>
<feature type="domain" description="FMN-binding" evidence="2">
    <location>
        <begin position="80"/>
        <end position="152"/>
    </location>
</feature>
<gene>
    <name evidence="3" type="ORF">ACJDU8_21935</name>
</gene>
<dbReference type="Gene3D" id="3.90.1010.20">
    <property type="match status" value="1"/>
</dbReference>
<dbReference type="SMART" id="SM00900">
    <property type="entry name" value="FMN_bind"/>
    <property type="match status" value="1"/>
</dbReference>
<proteinExistence type="predicted"/>
<organism evidence="3 4">
    <name type="scientific">Candidatus Clostridium eludens</name>
    <dbReference type="NCBI Taxonomy" id="3381663"/>
    <lineage>
        <taxon>Bacteria</taxon>
        <taxon>Bacillati</taxon>
        <taxon>Bacillota</taxon>
        <taxon>Clostridia</taxon>
        <taxon>Eubacteriales</taxon>
        <taxon>Clostridiaceae</taxon>
        <taxon>Clostridium</taxon>
    </lineage>
</organism>
<dbReference type="Proteomes" id="UP001623660">
    <property type="component" value="Unassembled WGS sequence"/>
</dbReference>
<protein>
    <submittedName>
        <fullName evidence="3">FMN-binding protein</fullName>
    </submittedName>
</protein>
<comment type="caution">
    <text evidence="3">The sequence shown here is derived from an EMBL/GenBank/DDBJ whole genome shotgun (WGS) entry which is preliminary data.</text>
</comment>
<accession>A0ABW8SQG6</accession>
<keyword evidence="4" id="KW-1185">Reference proteome</keyword>
<evidence type="ECO:0000313" key="3">
    <source>
        <dbReference type="EMBL" id="MFL0198200.1"/>
    </source>
</evidence>
<dbReference type="InterPro" id="IPR007329">
    <property type="entry name" value="FMN-bd"/>
</dbReference>
<name>A0ABW8SQG6_9CLOT</name>
<evidence type="ECO:0000256" key="1">
    <source>
        <dbReference type="SAM" id="Phobius"/>
    </source>
</evidence>